<keyword evidence="2" id="KW-0732">Signal</keyword>
<dbReference type="Gramene" id="OPUNC10G11110.1">
    <property type="protein sequence ID" value="OPUNC10G11110.1"/>
    <property type="gene ID" value="OPUNC10G11110"/>
</dbReference>
<feature type="chain" id="PRO_5002367411" evidence="2">
    <location>
        <begin position="24"/>
        <end position="254"/>
    </location>
</feature>
<dbReference type="Proteomes" id="UP000026962">
    <property type="component" value="Chromosome 10"/>
</dbReference>
<evidence type="ECO:0000313" key="4">
    <source>
        <dbReference type="Proteomes" id="UP000026962"/>
    </source>
</evidence>
<name>A0A0E0M8J9_ORYPU</name>
<organism evidence="3">
    <name type="scientific">Oryza punctata</name>
    <name type="common">Red rice</name>
    <dbReference type="NCBI Taxonomy" id="4537"/>
    <lineage>
        <taxon>Eukaryota</taxon>
        <taxon>Viridiplantae</taxon>
        <taxon>Streptophyta</taxon>
        <taxon>Embryophyta</taxon>
        <taxon>Tracheophyta</taxon>
        <taxon>Spermatophyta</taxon>
        <taxon>Magnoliopsida</taxon>
        <taxon>Liliopsida</taxon>
        <taxon>Poales</taxon>
        <taxon>Poaceae</taxon>
        <taxon>BOP clade</taxon>
        <taxon>Oryzoideae</taxon>
        <taxon>Oryzeae</taxon>
        <taxon>Oryzinae</taxon>
        <taxon>Oryza</taxon>
    </lineage>
</organism>
<sequence length="254" mass="28291">MAAAMTPVRWQLLLCGQFVGIAGRQEPGQQEKHLAFAKGTDVPVDKQRWLSSKPCLQVPAQSGPEPRRPKFPAEPMHRPLQSSQRQQAKPERGGPSIHSTSCRLHRNLSHRITDQAAANSKRDRLRPLYLWPRAAQAFASSIAIAGRKPGETLTSPPPPNRENAPHLRPFRRERREVERVETAAEPRAPEPERSDTAAGGVAVREVLQLRHFPSDGGIGPENALMDKLRYIRFGSLAGSVFGICPNRMFCDRSR</sequence>
<keyword evidence="4" id="KW-1185">Reference proteome</keyword>
<feature type="region of interest" description="Disordered" evidence="1">
    <location>
        <begin position="53"/>
        <end position="101"/>
    </location>
</feature>
<dbReference type="AlphaFoldDB" id="A0A0E0M8J9"/>
<feature type="region of interest" description="Disordered" evidence="1">
    <location>
        <begin position="148"/>
        <end position="198"/>
    </location>
</feature>
<dbReference type="EnsemblPlants" id="OPUNC10G11110.1">
    <property type="protein sequence ID" value="OPUNC10G11110.1"/>
    <property type="gene ID" value="OPUNC10G11110"/>
</dbReference>
<protein>
    <submittedName>
        <fullName evidence="3">Uncharacterized protein</fullName>
    </submittedName>
</protein>
<evidence type="ECO:0000313" key="3">
    <source>
        <dbReference type="EnsemblPlants" id="OPUNC10G11110.1"/>
    </source>
</evidence>
<evidence type="ECO:0000256" key="1">
    <source>
        <dbReference type="SAM" id="MobiDB-lite"/>
    </source>
</evidence>
<evidence type="ECO:0000256" key="2">
    <source>
        <dbReference type="SAM" id="SignalP"/>
    </source>
</evidence>
<feature type="signal peptide" evidence="2">
    <location>
        <begin position="1"/>
        <end position="23"/>
    </location>
</feature>
<reference evidence="3" key="1">
    <citation type="submission" date="2015-04" db="UniProtKB">
        <authorList>
            <consortium name="EnsemblPlants"/>
        </authorList>
    </citation>
    <scope>IDENTIFICATION</scope>
</reference>
<accession>A0A0E0M8J9</accession>
<dbReference type="HOGENOM" id="CLU_1095758_0_0_1"/>
<reference evidence="3" key="2">
    <citation type="submission" date="2018-05" db="EMBL/GenBank/DDBJ databases">
        <title>OpunRS2 (Oryza punctata Reference Sequence Version 2).</title>
        <authorList>
            <person name="Zhang J."/>
            <person name="Kudrna D."/>
            <person name="Lee S."/>
            <person name="Talag J."/>
            <person name="Welchert J."/>
            <person name="Wing R.A."/>
        </authorList>
    </citation>
    <scope>NUCLEOTIDE SEQUENCE [LARGE SCALE GENOMIC DNA]</scope>
</reference>
<feature type="compositionally biased region" description="Basic and acidic residues" evidence="1">
    <location>
        <begin position="173"/>
        <end position="195"/>
    </location>
</feature>
<proteinExistence type="predicted"/>